<dbReference type="InterPro" id="IPR050595">
    <property type="entry name" value="Bact_response_regulator"/>
</dbReference>
<dbReference type="Proteomes" id="UP000034445">
    <property type="component" value="Unassembled WGS sequence"/>
</dbReference>
<protein>
    <submittedName>
        <fullName evidence="8">Response regulator receiver protein</fullName>
    </submittedName>
</protein>
<dbReference type="AlphaFoldDB" id="A0A0G1XF19"/>
<dbReference type="InterPro" id="IPR001789">
    <property type="entry name" value="Sig_transdc_resp-reg_receiver"/>
</dbReference>
<dbReference type="EMBL" id="LCRF01000071">
    <property type="protein sequence ID" value="KKW29541.1"/>
    <property type="molecule type" value="Genomic_DNA"/>
</dbReference>
<keyword evidence="1 6" id="KW-0597">Phosphoprotein</keyword>
<dbReference type="GO" id="GO:0000160">
    <property type="term" value="P:phosphorelay signal transduction system"/>
    <property type="evidence" value="ECO:0007669"/>
    <property type="project" value="UniProtKB-KW"/>
</dbReference>
<organism evidence="8 9">
    <name type="scientific">Candidatus Kaiserbacteria bacterium GW2011_GWC2_52_8b</name>
    <dbReference type="NCBI Taxonomy" id="1618676"/>
    <lineage>
        <taxon>Bacteria</taxon>
        <taxon>Candidatus Kaiseribacteriota</taxon>
    </lineage>
</organism>
<gene>
    <name evidence="8" type="ORF">UY74_C0071G0004</name>
</gene>
<evidence type="ECO:0000256" key="4">
    <source>
        <dbReference type="ARBA" id="ARBA00023125"/>
    </source>
</evidence>
<dbReference type="FunFam" id="3.40.50.2300:FF:000001">
    <property type="entry name" value="DNA-binding response regulator PhoB"/>
    <property type="match status" value="1"/>
</dbReference>
<dbReference type="PROSITE" id="PS50110">
    <property type="entry name" value="RESPONSE_REGULATORY"/>
    <property type="match status" value="1"/>
</dbReference>
<keyword evidence="4" id="KW-0238">DNA-binding</keyword>
<dbReference type="GO" id="GO:0003677">
    <property type="term" value="F:DNA binding"/>
    <property type="evidence" value="ECO:0007669"/>
    <property type="project" value="UniProtKB-KW"/>
</dbReference>
<dbReference type="SUPFAM" id="SSF52172">
    <property type="entry name" value="CheY-like"/>
    <property type="match status" value="1"/>
</dbReference>
<evidence type="ECO:0000259" key="7">
    <source>
        <dbReference type="PROSITE" id="PS50110"/>
    </source>
</evidence>
<dbReference type="InterPro" id="IPR011006">
    <property type="entry name" value="CheY-like_superfamily"/>
</dbReference>
<keyword evidence="5" id="KW-0804">Transcription</keyword>
<dbReference type="PANTHER" id="PTHR44591">
    <property type="entry name" value="STRESS RESPONSE REGULATOR PROTEIN 1"/>
    <property type="match status" value="1"/>
</dbReference>
<evidence type="ECO:0000313" key="8">
    <source>
        <dbReference type="EMBL" id="KKW29541.1"/>
    </source>
</evidence>
<evidence type="ECO:0000256" key="3">
    <source>
        <dbReference type="ARBA" id="ARBA00023015"/>
    </source>
</evidence>
<sequence length="123" mass="13781">MKKILLVEDDPLLVDIYTTKLRQSGFEVQVAEQGEKALAAIEEGKPDLVLLDIVLPSMDGWDILRQVREIEKFRGIPIIILSNLGQKEEIEKGLRLGASKYLIKAHYTPSQIAEEVVKLIGTV</sequence>
<evidence type="ECO:0000313" key="9">
    <source>
        <dbReference type="Proteomes" id="UP000034445"/>
    </source>
</evidence>
<evidence type="ECO:0000256" key="2">
    <source>
        <dbReference type="ARBA" id="ARBA00023012"/>
    </source>
</evidence>
<dbReference type="PANTHER" id="PTHR44591:SF3">
    <property type="entry name" value="RESPONSE REGULATORY DOMAIN-CONTAINING PROTEIN"/>
    <property type="match status" value="1"/>
</dbReference>
<accession>A0A0G1XF19</accession>
<feature type="domain" description="Response regulatory" evidence="7">
    <location>
        <begin position="3"/>
        <end position="119"/>
    </location>
</feature>
<dbReference type="CDD" id="cd17574">
    <property type="entry name" value="REC_OmpR"/>
    <property type="match status" value="1"/>
</dbReference>
<dbReference type="Pfam" id="PF00072">
    <property type="entry name" value="Response_reg"/>
    <property type="match status" value="1"/>
</dbReference>
<reference evidence="8 9" key="1">
    <citation type="journal article" date="2015" name="Nature">
        <title>rRNA introns, odd ribosomes, and small enigmatic genomes across a large radiation of phyla.</title>
        <authorList>
            <person name="Brown C.T."/>
            <person name="Hug L.A."/>
            <person name="Thomas B.C."/>
            <person name="Sharon I."/>
            <person name="Castelle C.J."/>
            <person name="Singh A."/>
            <person name="Wilkins M.J."/>
            <person name="Williams K.H."/>
            <person name="Banfield J.F."/>
        </authorList>
    </citation>
    <scope>NUCLEOTIDE SEQUENCE [LARGE SCALE GENOMIC DNA]</scope>
</reference>
<dbReference type="SMART" id="SM00448">
    <property type="entry name" value="REC"/>
    <property type="match status" value="1"/>
</dbReference>
<keyword evidence="3" id="KW-0805">Transcription regulation</keyword>
<dbReference type="Gene3D" id="3.40.50.2300">
    <property type="match status" value="1"/>
</dbReference>
<proteinExistence type="predicted"/>
<evidence type="ECO:0000256" key="6">
    <source>
        <dbReference type="PROSITE-ProRule" id="PRU00169"/>
    </source>
</evidence>
<comment type="caution">
    <text evidence="8">The sequence shown here is derived from an EMBL/GenBank/DDBJ whole genome shotgun (WGS) entry which is preliminary data.</text>
</comment>
<evidence type="ECO:0000256" key="1">
    <source>
        <dbReference type="ARBA" id="ARBA00022553"/>
    </source>
</evidence>
<evidence type="ECO:0000256" key="5">
    <source>
        <dbReference type="ARBA" id="ARBA00023163"/>
    </source>
</evidence>
<name>A0A0G1XF19_9BACT</name>
<feature type="modified residue" description="4-aspartylphosphate" evidence="6">
    <location>
        <position position="52"/>
    </location>
</feature>
<keyword evidence="2" id="KW-0902">Two-component regulatory system</keyword>